<sequence length="109" mass="12157">MGSSKGYNQLGEAFLVKRVNIDEKIGATKFFVDEEYAHLKIKSLEVCEKCSSKPCLNFCPAGVYRFSEGKIVISYQACLECGSCRVGCPFKNILWDYPRGGFGVSYKFG</sequence>
<evidence type="ECO:0000256" key="7">
    <source>
        <dbReference type="ARBA" id="ARBA00023004"/>
    </source>
</evidence>
<dbReference type="PROSITE" id="PS51379">
    <property type="entry name" value="4FE4S_FER_2"/>
    <property type="match status" value="1"/>
</dbReference>
<evidence type="ECO:0000256" key="8">
    <source>
        <dbReference type="ARBA" id="ARBA00023014"/>
    </source>
</evidence>
<comment type="function">
    <text evidence="1">Could be a 3Fe-4S cluster-containing protein.</text>
</comment>
<dbReference type="Gene3D" id="3.30.70.20">
    <property type="match status" value="1"/>
</dbReference>
<evidence type="ECO:0000259" key="10">
    <source>
        <dbReference type="PROSITE" id="PS51379"/>
    </source>
</evidence>
<evidence type="ECO:0000313" key="12">
    <source>
        <dbReference type="Proteomes" id="UP000235731"/>
    </source>
</evidence>
<dbReference type="InterPro" id="IPR007859">
    <property type="entry name" value="ETF-QO/FixX_C"/>
</dbReference>
<dbReference type="GO" id="GO:0005506">
    <property type="term" value="F:iron ion binding"/>
    <property type="evidence" value="ECO:0007669"/>
    <property type="project" value="InterPro"/>
</dbReference>
<dbReference type="Proteomes" id="UP000235731">
    <property type="component" value="Unassembled WGS sequence"/>
</dbReference>
<dbReference type="PANTHER" id="PTHR43082:SF3">
    <property type="entry name" value="FERREDOXIN-LIKE PROTEIN YDIT"/>
    <property type="match status" value="1"/>
</dbReference>
<dbReference type="InterPro" id="IPR017896">
    <property type="entry name" value="4Fe4S_Fe-S-bd"/>
</dbReference>
<keyword evidence="7" id="KW-0408">Iron</keyword>
<dbReference type="AlphaFoldDB" id="A0A2N7PIG5"/>
<evidence type="ECO:0000256" key="5">
    <source>
        <dbReference type="ARBA" id="ARBA00022723"/>
    </source>
</evidence>
<reference evidence="11 12" key="1">
    <citation type="submission" date="2018-01" db="EMBL/GenBank/DDBJ databases">
        <title>Metagenomic assembled genomes from two thermal pools in the Uzon Caldera, Kamchatka, Russia.</title>
        <authorList>
            <person name="Wilkins L."/>
            <person name="Ettinger C."/>
        </authorList>
    </citation>
    <scope>NUCLEOTIDE SEQUENCE [LARGE SCALE GENOMIC DNA]</scope>
    <source>
        <strain evidence="11">ZAV-15</strain>
    </source>
</reference>
<dbReference type="InterPro" id="IPR012206">
    <property type="entry name" value="Fd_FixX"/>
</dbReference>
<accession>A0A2N7PIG5</accession>
<evidence type="ECO:0000313" key="11">
    <source>
        <dbReference type="EMBL" id="PMP61464.1"/>
    </source>
</evidence>
<keyword evidence="8" id="KW-0411">Iron-sulfur</keyword>
<evidence type="ECO:0000256" key="1">
    <source>
        <dbReference type="ARBA" id="ARBA00003208"/>
    </source>
</evidence>
<protein>
    <recommendedName>
        <fullName evidence="3">Ferredoxin-like protein</fullName>
    </recommendedName>
</protein>
<evidence type="ECO:0000256" key="2">
    <source>
        <dbReference type="ARBA" id="ARBA00009192"/>
    </source>
</evidence>
<proteinExistence type="predicted"/>
<gene>
    <name evidence="11" type="ORF">C0197_05575</name>
</gene>
<evidence type="ECO:0000256" key="6">
    <source>
        <dbReference type="ARBA" id="ARBA00022982"/>
    </source>
</evidence>
<dbReference type="SUPFAM" id="SSF54862">
    <property type="entry name" value="4Fe-4S ferredoxins"/>
    <property type="match status" value="1"/>
</dbReference>
<comment type="caution">
    <text evidence="11">The sequence shown here is derived from an EMBL/GenBank/DDBJ whole genome shotgun (WGS) entry which is preliminary data.</text>
</comment>
<dbReference type="InterPro" id="IPR017900">
    <property type="entry name" value="4Fe4S_Fe_S_CS"/>
</dbReference>
<organism evidence="11 12">
    <name type="scientific">Caldimicrobium thiodismutans</name>
    <dbReference type="NCBI Taxonomy" id="1653476"/>
    <lineage>
        <taxon>Bacteria</taxon>
        <taxon>Pseudomonadati</taxon>
        <taxon>Thermodesulfobacteriota</taxon>
        <taxon>Thermodesulfobacteria</taxon>
        <taxon>Thermodesulfobacteriales</taxon>
        <taxon>Thermodesulfobacteriaceae</taxon>
        <taxon>Caldimicrobium</taxon>
    </lineage>
</organism>
<name>A0A2N7PIG5_9BACT</name>
<keyword evidence="9" id="KW-0535">Nitrogen fixation</keyword>
<dbReference type="PROSITE" id="PS00198">
    <property type="entry name" value="4FE4S_FER_1"/>
    <property type="match status" value="1"/>
</dbReference>
<dbReference type="GO" id="GO:0051536">
    <property type="term" value="F:iron-sulfur cluster binding"/>
    <property type="evidence" value="ECO:0007669"/>
    <property type="project" value="UniProtKB-KW"/>
</dbReference>
<feature type="domain" description="4Fe-4S ferredoxin-type" evidence="10">
    <location>
        <begin position="69"/>
        <end position="98"/>
    </location>
</feature>
<evidence type="ECO:0000256" key="9">
    <source>
        <dbReference type="ARBA" id="ARBA00023231"/>
    </source>
</evidence>
<dbReference type="PIRSF" id="PIRSF036548">
    <property type="entry name" value="Fdx_FixX"/>
    <property type="match status" value="1"/>
</dbReference>
<keyword evidence="4" id="KW-0813">Transport</keyword>
<dbReference type="EMBL" id="PNIE01000081">
    <property type="protein sequence ID" value="PMP61464.1"/>
    <property type="molecule type" value="Genomic_DNA"/>
</dbReference>
<dbReference type="Pfam" id="PF05187">
    <property type="entry name" value="Fer4_ETF_QO"/>
    <property type="match status" value="1"/>
</dbReference>
<evidence type="ECO:0000256" key="3">
    <source>
        <dbReference type="ARBA" id="ARBA00020378"/>
    </source>
</evidence>
<comment type="similarity">
    <text evidence="2">To ferredoxins from P.putida and C.tartarivorum, ferredoxin I from A.vinelandii, ferredoxin II from D.desulfuricans.</text>
</comment>
<dbReference type="PANTHER" id="PTHR43082">
    <property type="entry name" value="FERREDOXIN-LIKE"/>
    <property type="match status" value="1"/>
</dbReference>
<keyword evidence="5" id="KW-0479">Metal-binding</keyword>
<evidence type="ECO:0000256" key="4">
    <source>
        <dbReference type="ARBA" id="ARBA00022448"/>
    </source>
</evidence>
<keyword evidence="6" id="KW-0249">Electron transport</keyword>